<evidence type="ECO:0000259" key="4">
    <source>
        <dbReference type="Pfam" id="PF04548"/>
    </source>
</evidence>
<dbReference type="InterPro" id="IPR045058">
    <property type="entry name" value="GIMA/IAN/Toc"/>
</dbReference>
<dbReference type="Gene3D" id="3.40.50.300">
    <property type="entry name" value="P-loop containing nucleotide triphosphate hydrolases"/>
    <property type="match status" value="2"/>
</dbReference>
<feature type="domain" description="AIG1-type G" evidence="4">
    <location>
        <begin position="8"/>
        <end position="28"/>
    </location>
</feature>
<gene>
    <name evidence="5" type="ORF">AMELA_G00054400</name>
</gene>
<dbReference type="Pfam" id="PF04548">
    <property type="entry name" value="AIG1"/>
    <property type="match status" value="1"/>
</dbReference>
<accession>A0A7J6B7Y3</accession>
<sequence>MAVSGVPLRLVLLGKTGVGKSATGNTILVFTHGDDLAFDKKSIDDYIREAGPDLQQLITSCGWSNETVTHCYKMFQIN</sequence>
<keyword evidence="6" id="KW-1185">Reference proteome</keyword>
<dbReference type="InterPro" id="IPR027417">
    <property type="entry name" value="P-loop_NTPase"/>
</dbReference>
<proteinExistence type="inferred from homology"/>
<reference evidence="5 6" key="1">
    <citation type="submission" date="2020-02" db="EMBL/GenBank/DDBJ databases">
        <title>A chromosome-scale genome assembly of the black bullhead catfish (Ameiurus melas).</title>
        <authorList>
            <person name="Wen M."/>
            <person name="Zham M."/>
            <person name="Cabau C."/>
            <person name="Klopp C."/>
            <person name="Donnadieu C."/>
            <person name="Roques C."/>
            <person name="Bouchez O."/>
            <person name="Lampietro C."/>
            <person name="Jouanno E."/>
            <person name="Herpin A."/>
            <person name="Louis A."/>
            <person name="Berthelot C."/>
            <person name="Parey E."/>
            <person name="Roest-Crollius H."/>
            <person name="Braasch I."/>
            <person name="Postlethwait J."/>
            <person name="Robinson-Rechavi M."/>
            <person name="Echchiki A."/>
            <person name="Begum T."/>
            <person name="Montfort J."/>
            <person name="Schartl M."/>
            <person name="Bobe J."/>
            <person name="Guiguen Y."/>
        </authorList>
    </citation>
    <scope>NUCLEOTIDE SEQUENCE [LARGE SCALE GENOMIC DNA]</scope>
    <source>
        <strain evidence="5">M_S1</strain>
        <tissue evidence="5">Blood</tissue>
    </source>
</reference>
<comment type="similarity">
    <text evidence="1">Belongs to the TRAFAC class TrmE-Era-EngA-EngB-Septin-like GTPase superfamily. AIG1/Toc34/Toc159-like paraseptin GTPase family. IAN subfamily.</text>
</comment>
<protein>
    <recommendedName>
        <fullName evidence="4">AIG1-type G domain-containing protein</fullName>
    </recommendedName>
</protein>
<comment type="caution">
    <text evidence="5">The sequence shown here is derived from an EMBL/GenBank/DDBJ whole genome shotgun (WGS) entry which is preliminary data.</text>
</comment>
<evidence type="ECO:0000256" key="1">
    <source>
        <dbReference type="ARBA" id="ARBA00008535"/>
    </source>
</evidence>
<dbReference type="InterPro" id="IPR006703">
    <property type="entry name" value="G_AIG1"/>
</dbReference>
<evidence type="ECO:0000256" key="2">
    <source>
        <dbReference type="ARBA" id="ARBA00022741"/>
    </source>
</evidence>
<dbReference type="PANTHER" id="PTHR10903">
    <property type="entry name" value="GTPASE, IMAP FAMILY MEMBER-RELATED"/>
    <property type="match status" value="1"/>
</dbReference>
<organism evidence="5 6">
    <name type="scientific">Ameiurus melas</name>
    <name type="common">Black bullhead</name>
    <name type="synonym">Silurus melas</name>
    <dbReference type="NCBI Taxonomy" id="219545"/>
    <lineage>
        <taxon>Eukaryota</taxon>
        <taxon>Metazoa</taxon>
        <taxon>Chordata</taxon>
        <taxon>Craniata</taxon>
        <taxon>Vertebrata</taxon>
        <taxon>Euteleostomi</taxon>
        <taxon>Actinopterygii</taxon>
        <taxon>Neopterygii</taxon>
        <taxon>Teleostei</taxon>
        <taxon>Ostariophysi</taxon>
        <taxon>Siluriformes</taxon>
        <taxon>Ictaluridae</taxon>
        <taxon>Ameiurus</taxon>
    </lineage>
</organism>
<keyword evidence="2" id="KW-0547">Nucleotide-binding</keyword>
<keyword evidence="3" id="KW-0342">GTP-binding</keyword>
<evidence type="ECO:0000313" key="6">
    <source>
        <dbReference type="Proteomes" id="UP000593565"/>
    </source>
</evidence>
<evidence type="ECO:0000313" key="5">
    <source>
        <dbReference type="EMBL" id="KAF4090557.1"/>
    </source>
</evidence>
<dbReference type="AlphaFoldDB" id="A0A7J6B7Y3"/>
<dbReference type="Proteomes" id="UP000593565">
    <property type="component" value="Unassembled WGS sequence"/>
</dbReference>
<dbReference type="PANTHER" id="PTHR10903:SF184">
    <property type="entry name" value="GTP-BINDING PROTEIN A"/>
    <property type="match status" value="1"/>
</dbReference>
<evidence type="ECO:0000256" key="3">
    <source>
        <dbReference type="ARBA" id="ARBA00023134"/>
    </source>
</evidence>
<dbReference type="EMBL" id="JAAGNN010000004">
    <property type="protein sequence ID" value="KAF4090557.1"/>
    <property type="molecule type" value="Genomic_DNA"/>
</dbReference>
<name>A0A7J6B7Y3_AMEME</name>
<dbReference type="GO" id="GO:0005525">
    <property type="term" value="F:GTP binding"/>
    <property type="evidence" value="ECO:0007669"/>
    <property type="project" value="UniProtKB-KW"/>
</dbReference>